<dbReference type="Pfam" id="PF13977">
    <property type="entry name" value="TetR_C_6"/>
    <property type="match status" value="1"/>
</dbReference>
<dbReference type="InterPro" id="IPR015590">
    <property type="entry name" value="Aldehyde_DH_dom"/>
</dbReference>
<name>A0ABU1DDT1_9HYPH</name>
<evidence type="ECO:0000256" key="7">
    <source>
        <dbReference type="ARBA" id="ARBA00024936"/>
    </source>
</evidence>
<dbReference type="SUPFAM" id="SSF48498">
    <property type="entry name" value="Tetracyclin repressor-like, C-terminal domain"/>
    <property type="match status" value="1"/>
</dbReference>
<dbReference type="Pfam" id="PF00171">
    <property type="entry name" value="Aldedh"/>
    <property type="match status" value="2"/>
</dbReference>
<evidence type="ECO:0000256" key="5">
    <source>
        <dbReference type="ARBA" id="ARBA00023125"/>
    </source>
</evidence>
<dbReference type="HAMAP" id="MF_00768">
    <property type="entry name" value="HTH_type_BetI"/>
    <property type="match status" value="1"/>
</dbReference>
<dbReference type="Gene3D" id="3.40.605.10">
    <property type="entry name" value="Aldehyde Dehydrogenase, Chain A, domain 1"/>
    <property type="match status" value="1"/>
</dbReference>
<gene>
    <name evidence="8 11" type="primary">betI</name>
    <name evidence="11" type="ORF">IHQ68_06245</name>
</gene>
<sequence>MRSFEAERRRHLIEATIETVGDVGFKAASLGEIARRAGVSPGLFAHYFGDKDGLLEATLRFMATRLARATATRMRAARSPIERVLAVPESTLAPEEFDRRTSAVWLAFWGQIMHSEPYRRVQAIYLRRMRSNLRHALRELVPPHRLELTVSTIAATIDGLWLQSHASLETRGDGAEARAAVRELVMWLIGPGGGAQASPSAPTARRAWAATNGRGSPIWRAAERLERAEALRRAAELVRRERRALARFEARDTLRPLADIEAHDLPLVVRALERAAERAGEPQPERVRLGSRCYGVELRDTAVAVAAGVHWSAALLSASRVAAPALAAGSSILICSAARKARAIDRLGEILVEAGVAADAFAAAAGEDAERAMRIHAPELAGWERPPPKSAVFVAEDADVPAAAVALLRGPRAWARGRALSETIVFVASPARRALVERLRIEIRSLELGDPTDPACDVGPLPDREALDRALSAIAEAGRVGAALKAGGRTHEFGRGRACHLRPTLLDAVDETMAVAQAPLFAPIVSVCEVADETQAAARLRAFGPKLSLGVFAMEAGRALRFAADAGASVSWINGGAAHTDWGARDVDGFETVRRAIVSEA</sequence>
<comment type="pathway">
    <text evidence="1 8">Amine and polyamine biosynthesis; betaine biosynthesis via choline pathway [regulation].</text>
</comment>
<evidence type="ECO:0000256" key="8">
    <source>
        <dbReference type="HAMAP-Rule" id="MF_00768"/>
    </source>
</evidence>
<dbReference type="InterPro" id="IPR016161">
    <property type="entry name" value="Ald_DH/histidinol_DH"/>
</dbReference>
<dbReference type="InterPro" id="IPR039538">
    <property type="entry name" value="BetI_C"/>
</dbReference>
<evidence type="ECO:0000256" key="6">
    <source>
        <dbReference type="ARBA" id="ARBA00023163"/>
    </source>
</evidence>
<evidence type="ECO:0000256" key="1">
    <source>
        <dbReference type="ARBA" id="ARBA00004719"/>
    </source>
</evidence>
<dbReference type="SUPFAM" id="SSF53720">
    <property type="entry name" value="ALDH-like"/>
    <property type="match status" value="1"/>
</dbReference>
<keyword evidence="12" id="KW-1185">Reference proteome</keyword>
<evidence type="ECO:0000313" key="11">
    <source>
        <dbReference type="EMBL" id="MDR4306216.1"/>
    </source>
</evidence>
<evidence type="ECO:0000256" key="3">
    <source>
        <dbReference type="ARBA" id="ARBA00023002"/>
    </source>
</evidence>
<protein>
    <recommendedName>
        <fullName evidence="8">HTH-type transcriptional regulator BetI</fullName>
    </recommendedName>
</protein>
<keyword evidence="5 8" id="KW-0238">DNA-binding</keyword>
<dbReference type="PANTHER" id="PTHR11699">
    <property type="entry name" value="ALDEHYDE DEHYDROGENASE-RELATED"/>
    <property type="match status" value="1"/>
</dbReference>
<dbReference type="EMBL" id="JADBEO010000010">
    <property type="protein sequence ID" value="MDR4306216.1"/>
    <property type="molecule type" value="Genomic_DNA"/>
</dbReference>
<dbReference type="Proteomes" id="UP001181622">
    <property type="component" value="Unassembled WGS sequence"/>
</dbReference>
<evidence type="ECO:0000259" key="10">
    <source>
        <dbReference type="PROSITE" id="PS50977"/>
    </source>
</evidence>
<accession>A0ABU1DDT1</accession>
<keyword evidence="4 8" id="KW-0805">Transcription regulation</keyword>
<dbReference type="InterPro" id="IPR016163">
    <property type="entry name" value="Ald_DH_C"/>
</dbReference>
<dbReference type="PROSITE" id="PS50977">
    <property type="entry name" value="HTH_TETR_2"/>
    <property type="match status" value="1"/>
</dbReference>
<evidence type="ECO:0000256" key="2">
    <source>
        <dbReference type="ARBA" id="ARBA00022491"/>
    </source>
</evidence>
<dbReference type="Gene3D" id="1.10.357.10">
    <property type="entry name" value="Tetracycline Repressor, domain 2"/>
    <property type="match status" value="1"/>
</dbReference>
<organism evidence="11 12">
    <name type="scientific">Chelatococcus sambhunathii</name>
    <dbReference type="NCBI Taxonomy" id="363953"/>
    <lineage>
        <taxon>Bacteria</taxon>
        <taxon>Pseudomonadati</taxon>
        <taxon>Pseudomonadota</taxon>
        <taxon>Alphaproteobacteria</taxon>
        <taxon>Hyphomicrobiales</taxon>
        <taxon>Chelatococcaceae</taxon>
        <taxon>Chelatococcus</taxon>
    </lineage>
</organism>
<feature type="DNA-binding region" description="H-T-H motif" evidence="8 9">
    <location>
        <begin position="29"/>
        <end position="48"/>
    </location>
</feature>
<evidence type="ECO:0000256" key="4">
    <source>
        <dbReference type="ARBA" id="ARBA00023015"/>
    </source>
</evidence>
<dbReference type="RefSeq" id="WP_309389910.1">
    <property type="nucleotide sequence ID" value="NZ_JADBEO010000010.1"/>
</dbReference>
<dbReference type="NCBIfam" id="NF001978">
    <property type="entry name" value="PRK00767.1"/>
    <property type="match status" value="1"/>
</dbReference>
<keyword evidence="2 8" id="KW-0678">Repressor</keyword>
<evidence type="ECO:0000256" key="9">
    <source>
        <dbReference type="PROSITE-ProRule" id="PRU00335"/>
    </source>
</evidence>
<keyword evidence="6 8" id="KW-0804">Transcription</keyword>
<evidence type="ECO:0000313" key="12">
    <source>
        <dbReference type="Proteomes" id="UP001181622"/>
    </source>
</evidence>
<reference evidence="11" key="1">
    <citation type="submission" date="2020-10" db="EMBL/GenBank/DDBJ databases">
        <authorList>
            <person name="Abbas A."/>
            <person name="Razzaq R."/>
            <person name="Waqas M."/>
            <person name="Abbas N."/>
            <person name="Nielsen T.K."/>
            <person name="Hansen L.H."/>
            <person name="Hussain S."/>
            <person name="Shahid M."/>
        </authorList>
    </citation>
    <scope>NUCLEOTIDE SEQUENCE</scope>
    <source>
        <strain evidence="11">S14</strain>
    </source>
</reference>
<keyword evidence="3" id="KW-0560">Oxidoreductase</keyword>
<comment type="caution">
    <text evidence="11">The sequence shown here is derived from an EMBL/GenBank/DDBJ whole genome shotgun (WGS) entry which is preliminary data.</text>
</comment>
<dbReference type="Gene3D" id="3.40.309.10">
    <property type="entry name" value="Aldehyde Dehydrogenase, Chain A, domain 2"/>
    <property type="match status" value="1"/>
</dbReference>
<comment type="function">
    <text evidence="8">Repressor involved in choline regulation of the bet genes.</text>
</comment>
<dbReference type="InterPro" id="IPR001647">
    <property type="entry name" value="HTH_TetR"/>
</dbReference>
<dbReference type="Pfam" id="PF00440">
    <property type="entry name" value="TetR_N"/>
    <property type="match status" value="1"/>
</dbReference>
<dbReference type="SUPFAM" id="SSF46689">
    <property type="entry name" value="Homeodomain-like"/>
    <property type="match status" value="1"/>
</dbReference>
<comment type="function">
    <text evidence="7">Repressor involved in the biosynthesis of the osmoprotectant glycine betaine. It represses transcription of the choline transporter BetT and the genes of BetAB involved in the synthesis of glycine betaine.</text>
</comment>
<dbReference type="InterPro" id="IPR009057">
    <property type="entry name" value="Homeodomain-like_sf"/>
</dbReference>
<dbReference type="InterPro" id="IPR036271">
    <property type="entry name" value="Tet_transcr_reg_TetR-rel_C_sf"/>
</dbReference>
<proteinExistence type="inferred from homology"/>
<feature type="domain" description="HTH tetR-type" evidence="10">
    <location>
        <begin position="6"/>
        <end position="66"/>
    </location>
</feature>
<dbReference type="InterPro" id="IPR017757">
    <property type="entry name" value="Tscrpt_rep_BetI"/>
</dbReference>
<dbReference type="InterPro" id="IPR016162">
    <property type="entry name" value="Ald_DH_N"/>
</dbReference>